<dbReference type="STRING" id="888268.A0A1E5W538"/>
<feature type="non-terminal residue" evidence="1">
    <location>
        <position position="1"/>
    </location>
</feature>
<dbReference type="EMBL" id="LWDX02021080">
    <property type="protein sequence ID" value="OEL32451.1"/>
    <property type="molecule type" value="Genomic_DNA"/>
</dbReference>
<evidence type="ECO:0000313" key="1">
    <source>
        <dbReference type="EMBL" id="OEL32451.1"/>
    </source>
</evidence>
<protein>
    <submittedName>
        <fullName evidence="1">Uncharacterized protein</fullName>
    </submittedName>
</protein>
<comment type="caution">
    <text evidence="1">The sequence shown here is derived from an EMBL/GenBank/DDBJ whole genome shotgun (WGS) entry which is preliminary data.</text>
</comment>
<dbReference type="Proteomes" id="UP000095767">
    <property type="component" value="Unassembled WGS sequence"/>
</dbReference>
<proteinExistence type="predicted"/>
<evidence type="ECO:0000313" key="2">
    <source>
        <dbReference type="Proteomes" id="UP000095767"/>
    </source>
</evidence>
<sequence>LPLLCAKLPIARLQAHVPLSALAVDGYEAEAVVRLTLIPSEISFPCGRLSLRFFIWRCE</sequence>
<gene>
    <name evidence="1" type="ORF">BAE44_0006530</name>
</gene>
<accession>A0A1E5W538</accession>
<dbReference type="AlphaFoldDB" id="A0A1E5W538"/>
<name>A0A1E5W538_9POAL</name>
<reference evidence="1 2" key="1">
    <citation type="submission" date="2016-09" db="EMBL/GenBank/DDBJ databases">
        <title>The draft genome of Dichanthelium oligosanthes: A C3 panicoid grass species.</title>
        <authorList>
            <person name="Studer A.J."/>
            <person name="Schnable J.C."/>
            <person name="Brutnell T.P."/>
        </authorList>
    </citation>
    <scope>NUCLEOTIDE SEQUENCE [LARGE SCALE GENOMIC DNA]</scope>
    <source>
        <strain evidence="2">cv. Kellogg 1175</strain>
        <tissue evidence="1">Leaf</tissue>
    </source>
</reference>
<organism evidence="1 2">
    <name type="scientific">Dichanthelium oligosanthes</name>
    <dbReference type="NCBI Taxonomy" id="888268"/>
    <lineage>
        <taxon>Eukaryota</taxon>
        <taxon>Viridiplantae</taxon>
        <taxon>Streptophyta</taxon>
        <taxon>Embryophyta</taxon>
        <taxon>Tracheophyta</taxon>
        <taxon>Spermatophyta</taxon>
        <taxon>Magnoliopsida</taxon>
        <taxon>Liliopsida</taxon>
        <taxon>Poales</taxon>
        <taxon>Poaceae</taxon>
        <taxon>PACMAD clade</taxon>
        <taxon>Panicoideae</taxon>
        <taxon>Panicodae</taxon>
        <taxon>Paniceae</taxon>
        <taxon>Dichantheliinae</taxon>
        <taxon>Dichanthelium</taxon>
    </lineage>
</organism>
<keyword evidence="2" id="KW-1185">Reference proteome</keyword>